<accession>A0ABS4CJV6</accession>
<dbReference type="SMART" id="SM00635">
    <property type="entry name" value="BID_2"/>
    <property type="match status" value="1"/>
</dbReference>
<dbReference type="InterPro" id="IPR008964">
    <property type="entry name" value="Invasin/intimin_cell_adhesion"/>
</dbReference>
<evidence type="ECO:0000259" key="7">
    <source>
        <dbReference type="SMART" id="SM00635"/>
    </source>
</evidence>
<dbReference type="InterPro" id="IPR009003">
    <property type="entry name" value="Peptidase_S1_PA"/>
</dbReference>
<keyword evidence="5 6" id="KW-0720">Serine protease</keyword>
<protein>
    <recommendedName>
        <fullName evidence="6">Serine protease</fullName>
        <ecNumber evidence="6">3.4.21.-</ecNumber>
    </recommendedName>
</protein>
<evidence type="ECO:0000313" key="9">
    <source>
        <dbReference type="Proteomes" id="UP000673375"/>
    </source>
</evidence>
<dbReference type="SUPFAM" id="SSF49373">
    <property type="entry name" value="Invasin/intimin cell-adhesion fragments"/>
    <property type="match status" value="1"/>
</dbReference>
<evidence type="ECO:0000256" key="5">
    <source>
        <dbReference type="ARBA" id="ARBA00022825"/>
    </source>
</evidence>
<dbReference type="PRINTS" id="PR00839">
    <property type="entry name" value="V8PROTEASE"/>
</dbReference>
<dbReference type="EC" id="3.4.21.-" evidence="6"/>
<organism evidence="8 9">
    <name type="scientific">Enterococcus larvae</name>
    <dbReference type="NCBI Taxonomy" id="2794352"/>
    <lineage>
        <taxon>Bacteria</taxon>
        <taxon>Bacillati</taxon>
        <taxon>Bacillota</taxon>
        <taxon>Bacilli</taxon>
        <taxon>Lactobacillales</taxon>
        <taxon>Enterococcaceae</taxon>
        <taxon>Enterococcus</taxon>
    </lineage>
</organism>
<dbReference type="SUPFAM" id="SSF50494">
    <property type="entry name" value="Trypsin-like serine proteases"/>
    <property type="match status" value="1"/>
</dbReference>
<dbReference type="InterPro" id="IPR043504">
    <property type="entry name" value="Peptidase_S1_PA_chymotrypsin"/>
</dbReference>
<evidence type="ECO:0000256" key="4">
    <source>
        <dbReference type="ARBA" id="ARBA00022801"/>
    </source>
</evidence>
<evidence type="ECO:0000256" key="6">
    <source>
        <dbReference type="RuleBase" id="RU004296"/>
    </source>
</evidence>
<gene>
    <name evidence="8" type="ORF">I6N96_10825</name>
</gene>
<comment type="caution">
    <text evidence="8">The sequence shown here is derived from an EMBL/GenBank/DDBJ whole genome shotgun (WGS) entry which is preliminary data.</text>
</comment>
<name>A0ABS4CJV6_9ENTE</name>
<dbReference type="Proteomes" id="UP000673375">
    <property type="component" value="Unassembled WGS sequence"/>
</dbReference>
<dbReference type="InterPro" id="IPR050966">
    <property type="entry name" value="Glutamyl_endopeptidase"/>
</dbReference>
<keyword evidence="2 6" id="KW-0645">Protease</keyword>
<keyword evidence="4 6" id="KW-0378">Hydrolase</keyword>
<feature type="domain" description="BIG2" evidence="7">
    <location>
        <begin position="296"/>
        <end position="378"/>
    </location>
</feature>
<dbReference type="PANTHER" id="PTHR15462:SF8">
    <property type="entry name" value="SERINE PROTEASE"/>
    <property type="match status" value="1"/>
</dbReference>
<sequence>MKKVLKMLGIGILFSVFSLVVPSISLADEGYDWVEYDMNTGTEKTVLFEDIEKDNLPRYLSPVPPSVLSRSKIPGVIGEDERKKVEFPTQYPYSSIGLYRAGGQGSGTMIGPSTVLTCAHVVWNQGFKPYGSFSPGASIDNPYPFANPPAYVEKVYLPKAYIENPSVDTDLAIVQLSMPKGYETGWLGLSYHVGSIIPNNDSFTVTGYPGMFNGDMYTDTKAEWSQEIDYPFVVFTNFDTTPGNSGSALYNSEKIIYGVMTAYTETPSGEPIASIGTRITFERYAMIQHLLTKPVEIKKIAIEPESIELIPRGAESKQLNVKFYPENAETQEIVWESEDSSVVNVDKYGIIKSGIESSDKKTTITATTKDGRHVATCEVSVKDDHPQKFPGTPIEVGNSYSGSYDFYGDYDCFQFQAEANKIYGIEIENNSAYKGYTIFNEDGKYTWTVDQNPTSRTAANGKRYLRFEKPEDAIRGFGFVDWGYDLIGKKYSFTLSELTNAKPTIENKDELNGMVLKVGDKVQIKARANNGAFPDSIFYNYAKDYVSISETGELTALKPYSGTYTDVLDALFCSGEYMSYSDRIYFSIVE</sequence>
<evidence type="ECO:0000256" key="2">
    <source>
        <dbReference type="ARBA" id="ARBA00022670"/>
    </source>
</evidence>
<evidence type="ECO:0000256" key="1">
    <source>
        <dbReference type="ARBA" id="ARBA00008764"/>
    </source>
</evidence>
<dbReference type="InterPro" id="IPR003343">
    <property type="entry name" value="Big_2"/>
</dbReference>
<evidence type="ECO:0000256" key="3">
    <source>
        <dbReference type="ARBA" id="ARBA00022729"/>
    </source>
</evidence>
<dbReference type="EMBL" id="JAEDXU010000005">
    <property type="protein sequence ID" value="MBP1046759.1"/>
    <property type="molecule type" value="Genomic_DNA"/>
</dbReference>
<dbReference type="Pfam" id="PF02368">
    <property type="entry name" value="Big_2"/>
    <property type="match status" value="1"/>
</dbReference>
<dbReference type="InterPro" id="IPR008256">
    <property type="entry name" value="Peptidase_S1B"/>
</dbReference>
<comment type="similarity">
    <text evidence="1 6">Belongs to the peptidase S1B family.</text>
</comment>
<dbReference type="Gene3D" id="2.60.40.1080">
    <property type="match status" value="1"/>
</dbReference>
<keyword evidence="3" id="KW-0732">Signal</keyword>
<dbReference type="Gene3D" id="2.40.10.10">
    <property type="entry name" value="Trypsin-like serine proteases"/>
    <property type="match status" value="2"/>
</dbReference>
<reference evidence="8 9" key="1">
    <citation type="submission" date="2020-12" db="EMBL/GenBank/DDBJ databases">
        <title>Vagococcus allomyrinae sp. nov. and Enterococcus lavae sp. nov., isolated from the larvae of Allomyrina dichotoma.</title>
        <authorList>
            <person name="Lee S.D."/>
        </authorList>
    </citation>
    <scope>NUCLEOTIDE SEQUENCE [LARGE SCALE GENOMIC DNA]</scope>
    <source>
        <strain evidence="8 9">BWM-S5</strain>
    </source>
</reference>
<dbReference type="Pfam" id="PF13365">
    <property type="entry name" value="Trypsin_2"/>
    <property type="match status" value="1"/>
</dbReference>
<dbReference type="PANTHER" id="PTHR15462">
    <property type="entry name" value="SERINE PROTEASE"/>
    <property type="match status" value="1"/>
</dbReference>
<evidence type="ECO:0000313" key="8">
    <source>
        <dbReference type="EMBL" id="MBP1046759.1"/>
    </source>
</evidence>
<proteinExistence type="inferred from homology"/>
<dbReference type="RefSeq" id="WP_209557559.1">
    <property type="nucleotide sequence ID" value="NZ_JAEDXU010000005.1"/>
</dbReference>
<keyword evidence="9" id="KW-1185">Reference proteome</keyword>